<dbReference type="SUPFAM" id="SSF52317">
    <property type="entry name" value="Class I glutamine amidotransferase-like"/>
    <property type="match status" value="1"/>
</dbReference>
<accession>A0A6N6MT61</accession>
<evidence type="ECO:0000256" key="3">
    <source>
        <dbReference type="SAM" id="MobiDB-lite"/>
    </source>
</evidence>
<dbReference type="InterPro" id="IPR029062">
    <property type="entry name" value="Class_I_gatase-like"/>
</dbReference>
<dbReference type="Proteomes" id="UP000441523">
    <property type="component" value="Unassembled WGS sequence"/>
</dbReference>
<dbReference type="PANTHER" id="PTHR43130:SF3">
    <property type="entry name" value="HTH-TYPE TRANSCRIPTIONAL REGULATOR RV1931C"/>
    <property type="match status" value="1"/>
</dbReference>
<dbReference type="Gene3D" id="3.40.50.880">
    <property type="match status" value="1"/>
</dbReference>
<evidence type="ECO:0000313" key="6">
    <source>
        <dbReference type="Proteomes" id="UP000441523"/>
    </source>
</evidence>
<feature type="region of interest" description="Disordered" evidence="3">
    <location>
        <begin position="336"/>
        <end position="357"/>
    </location>
</feature>
<dbReference type="RefSeq" id="WP_150964555.1">
    <property type="nucleotide sequence ID" value="NZ_VZZJ01000012.1"/>
</dbReference>
<dbReference type="Pfam" id="PF12833">
    <property type="entry name" value="HTH_18"/>
    <property type="match status" value="1"/>
</dbReference>
<feature type="domain" description="HTH araC/xylS-type" evidence="4">
    <location>
        <begin position="241"/>
        <end position="339"/>
    </location>
</feature>
<proteinExistence type="predicted"/>
<dbReference type="SUPFAM" id="SSF46689">
    <property type="entry name" value="Homeodomain-like"/>
    <property type="match status" value="2"/>
</dbReference>
<evidence type="ECO:0000256" key="2">
    <source>
        <dbReference type="ARBA" id="ARBA00023163"/>
    </source>
</evidence>
<dbReference type="InterPro" id="IPR009057">
    <property type="entry name" value="Homeodomain-like_sf"/>
</dbReference>
<dbReference type="PANTHER" id="PTHR43130">
    <property type="entry name" value="ARAC-FAMILY TRANSCRIPTIONAL REGULATOR"/>
    <property type="match status" value="1"/>
</dbReference>
<reference evidence="5 6" key="1">
    <citation type="submission" date="2019-09" db="EMBL/GenBank/DDBJ databases">
        <title>YIM 132548 draft genome.</title>
        <authorList>
            <person name="Jiang L."/>
        </authorList>
    </citation>
    <scope>NUCLEOTIDE SEQUENCE [LARGE SCALE GENOMIC DNA]</scope>
    <source>
        <strain evidence="5 6">YIM 132548</strain>
    </source>
</reference>
<name>A0A6N6MT61_9HYPH</name>
<gene>
    <name evidence="5" type="ORF">F6X51_15380</name>
</gene>
<dbReference type="PROSITE" id="PS01124">
    <property type="entry name" value="HTH_ARAC_FAMILY_2"/>
    <property type="match status" value="1"/>
</dbReference>
<comment type="caution">
    <text evidence="5">The sequence shown here is derived from an EMBL/GenBank/DDBJ whole genome shotgun (WGS) entry which is preliminary data.</text>
</comment>
<dbReference type="InterPro" id="IPR018060">
    <property type="entry name" value="HTH_AraC"/>
</dbReference>
<dbReference type="AlphaFoldDB" id="A0A6N6MT61"/>
<evidence type="ECO:0000256" key="1">
    <source>
        <dbReference type="ARBA" id="ARBA00023015"/>
    </source>
</evidence>
<keyword evidence="6" id="KW-1185">Reference proteome</keyword>
<dbReference type="InterPro" id="IPR002818">
    <property type="entry name" value="DJ-1/PfpI"/>
</dbReference>
<protein>
    <submittedName>
        <fullName evidence="5">Helix-turn-helix domain-containing protein</fullName>
    </submittedName>
</protein>
<dbReference type="Pfam" id="PF01965">
    <property type="entry name" value="DJ-1_PfpI"/>
    <property type="match status" value="1"/>
</dbReference>
<evidence type="ECO:0000313" key="5">
    <source>
        <dbReference type="EMBL" id="KAB1072665.1"/>
    </source>
</evidence>
<dbReference type="GO" id="GO:0003700">
    <property type="term" value="F:DNA-binding transcription factor activity"/>
    <property type="evidence" value="ECO:0007669"/>
    <property type="project" value="InterPro"/>
</dbReference>
<dbReference type="EMBL" id="VZZJ01000012">
    <property type="protein sequence ID" value="KAB1072665.1"/>
    <property type="molecule type" value="Genomic_DNA"/>
</dbReference>
<dbReference type="GO" id="GO:0043565">
    <property type="term" value="F:sequence-specific DNA binding"/>
    <property type="evidence" value="ECO:0007669"/>
    <property type="project" value="InterPro"/>
</dbReference>
<sequence>MDRPCNATAPVPPRRVLILGAAPSQLLDIAGPAEILAQAGHLRACERGTEAHARLPLYAVSCLIVPEPGSPATSAGLAVQSTVTEVEALAWTDLDTLIVVGGEGARRRCTEDAIRTLAQRLAAHARRVVGVCTGAFILAEAGCLRGRKVTTHWRWCDALRRLHPDLAVDPEPIYVRDGDVWTSAGITAGMDLTLALVEADYGHALALAVARELVMFLRRPGGQKQFSTVLSAQTSLSVRLADLIAWMGENLHRPLPVEALAARAGLSPRQFARAFRAETGVTPARMLERLRVESARRMLETDRAGVSAVAARCGFQADETMRRAFLRHLGVPPGSYRNTFRTRHPSGAPTPQKVLHA</sequence>
<organism evidence="5 6">
    <name type="scientific">Methylobacterium planeticum</name>
    <dbReference type="NCBI Taxonomy" id="2615211"/>
    <lineage>
        <taxon>Bacteria</taxon>
        <taxon>Pseudomonadati</taxon>
        <taxon>Pseudomonadota</taxon>
        <taxon>Alphaproteobacteria</taxon>
        <taxon>Hyphomicrobiales</taxon>
        <taxon>Methylobacteriaceae</taxon>
        <taxon>Methylobacterium</taxon>
    </lineage>
</organism>
<dbReference type="Gene3D" id="1.10.10.60">
    <property type="entry name" value="Homeodomain-like"/>
    <property type="match status" value="1"/>
</dbReference>
<keyword evidence="2" id="KW-0804">Transcription</keyword>
<evidence type="ECO:0000259" key="4">
    <source>
        <dbReference type="PROSITE" id="PS01124"/>
    </source>
</evidence>
<dbReference type="CDD" id="cd03137">
    <property type="entry name" value="GATase1_AraC_1"/>
    <property type="match status" value="1"/>
</dbReference>
<keyword evidence="1" id="KW-0805">Transcription regulation</keyword>
<dbReference type="SMART" id="SM00342">
    <property type="entry name" value="HTH_ARAC"/>
    <property type="match status" value="1"/>
</dbReference>
<dbReference type="InterPro" id="IPR052158">
    <property type="entry name" value="INH-QAR"/>
</dbReference>